<evidence type="ECO:0000313" key="3">
    <source>
        <dbReference type="EMBL" id="TDO26436.1"/>
    </source>
</evidence>
<dbReference type="RefSeq" id="WP_133474285.1">
    <property type="nucleotide sequence ID" value="NZ_SNWP01000011.1"/>
</dbReference>
<dbReference type="PANTHER" id="PTHR42208">
    <property type="entry name" value="HEAVY METAL TRANSPORTER-RELATED"/>
    <property type="match status" value="1"/>
</dbReference>
<feature type="domain" description="Urease accessory protein UreH-like transmembrane" evidence="2">
    <location>
        <begin position="9"/>
        <end position="203"/>
    </location>
</feature>
<feature type="transmembrane region" description="Helical" evidence="1">
    <location>
        <begin position="157"/>
        <end position="178"/>
    </location>
</feature>
<dbReference type="Pfam" id="PF13386">
    <property type="entry name" value="DsbD_2"/>
    <property type="match status" value="1"/>
</dbReference>
<accession>A0A4R6IWR9</accession>
<feature type="transmembrane region" description="Helical" evidence="1">
    <location>
        <begin position="126"/>
        <end position="145"/>
    </location>
</feature>
<dbReference type="InterPro" id="IPR039447">
    <property type="entry name" value="UreH-like_TM_dom"/>
</dbReference>
<dbReference type="AlphaFoldDB" id="A0A4R6IWR9"/>
<keyword evidence="1" id="KW-0472">Membrane</keyword>
<keyword evidence="4" id="KW-1185">Reference proteome</keyword>
<evidence type="ECO:0000259" key="2">
    <source>
        <dbReference type="Pfam" id="PF13386"/>
    </source>
</evidence>
<dbReference type="EMBL" id="SNWP01000011">
    <property type="protein sequence ID" value="TDO26436.1"/>
    <property type="molecule type" value="Genomic_DNA"/>
</dbReference>
<proteinExistence type="predicted"/>
<evidence type="ECO:0000256" key="1">
    <source>
        <dbReference type="SAM" id="Phobius"/>
    </source>
</evidence>
<reference evidence="3 4" key="1">
    <citation type="submission" date="2019-03" db="EMBL/GenBank/DDBJ databases">
        <title>Genomic Encyclopedia of Archaeal and Bacterial Type Strains, Phase II (KMG-II): from individual species to whole genera.</title>
        <authorList>
            <person name="Goeker M."/>
        </authorList>
    </citation>
    <scope>NUCLEOTIDE SEQUENCE [LARGE SCALE GENOMIC DNA]</scope>
    <source>
        <strain evidence="3 4">DSM 28323</strain>
    </source>
</reference>
<organism evidence="3 4">
    <name type="scientific">Sediminibacterium goheungense</name>
    <dbReference type="NCBI Taxonomy" id="1086393"/>
    <lineage>
        <taxon>Bacteria</taxon>
        <taxon>Pseudomonadati</taxon>
        <taxon>Bacteroidota</taxon>
        <taxon>Chitinophagia</taxon>
        <taxon>Chitinophagales</taxon>
        <taxon>Chitinophagaceae</taxon>
        <taxon>Sediminibacterium</taxon>
    </lineage>
</organism>
<dbReference type="OrthoDB" id="594443at2"/>
<gene>
    <name evidence="3" type="ORF">BC659_1742</name>
</gene>
<evidence type="ECO:0000313" key="4">
    <source>
        <dbReference type="Proteomes" id="UP000295741"/>
    </source>
</evidence>
<feature type="transmembrane region" description="Helical" evidence="1">
    <location>
        <begin position="78"/>
        <end position="97"/>
    </location>
</feature>
<sequence length="232" mass="25520">MTVAMLISALLLGLASSLHCIGMCGPLVMSVPVQHLPAHKKLWGVFLYQTGRIGTYVILGMVAGFIGWRVGVAGWQQVFSICMGFLIIFFLLSRVFLQKTEGWGWLNQKITNLISWSLHRHSFSGMYLMGAANGLLPCGMVYIAITGAMATGTIMSASFFMFVFGLGTLPALFSLAFWGTRLSWQSRQSMRKLVPYVIGLTAILLIIRGLNLNIPYLSPFISERSADTVSCH</sequence>
<dbReference type="PANTHER" id="PTHR42208:SF1">
    <property type="entry name" value="HEAVY METAL TRANSPORTER"/>
    <property type="match status" value="1"/>
</dbReference>
<dbReference type="Proteomes" id="UP000295741">
    <property type="component" value="Unassembled WGS sequence"/>
</dbReference>
<comment type="caution">
    <text evidence="3">The sequence shown here is derived from an EMBL/GenBank/DDBJ whole genome shotgun (WGS) entry which is preliminary data.</text>
</comment>
<keyword evidence="1" id="KW-1133">Transmembrane helix</keyword>
<feature type="transmembrane region" description="Helical" evidence="1">
    <location>
        <begin position="46"/>
        <end position="66"/>
    </location>
</feature>
<protein>
    <recommendedName>
        <fullName evidence="2">Urease accessory protein UreH-like transmembrane domain-containing protein</fullName>
    </recommendedName>
</protein>
<feature type="transmembrane region" description="Helical" evidence="1">
    <location>
        <begin position="193"/>
        <end position="214"/>
    </location>
</feature>
<name>A0A4R6IWR9_9BACT</name>
<keyword evidence="1" id="KW-0812">Transmembrane</keyword>